<dbReference type="AlphaFoldDB" id="A0A167E5X1"/>
<reference evidence="2 3" key="1">
    <citation type="journal article" date="2016" name="Genome Biol. Evol.">
        <title>Divergent and convergent evolution of fungal pathogenicity.</title>
        <authorList>
            <person name="Shang Y."/>
            <person name="Xiao G."/>
            <person name="Zheng P."/>
            <person name="Cen K."/>
            <person name="Zhan S."/>
            <person name="Wang C."/>
        </authorList>
    </citation>
    <scope>NUCLEOTIDE SEQUENCE [LARGE SCALE GENOMIC DNA]</scope>
    <source>
        <strain evidence="2 3">RCEF 3172</strain>
    </source>
</reference>
<feature type="transmembrane region" description="Helical" evidence="1">
    <location>
        <begin position="209"/>
        <end position="233"/>
    </location>
</feature>
<keyword evidence="1" id="KW-0472">Membrane</keyword>
<accession>A0A167E5X1</accession>
<dbReference type="EMBL" id="AZHA01000012">
    <property type="protein sequence ID" value="OAA43362.1"/>
    <property type="molecule type" value="Genomic_DNA"/>
</dbReference>
<keyword evidence="1" id="KW-1133">Transmembrane helix</keyword>
<dbReference type="OrthoDB" id="4364105at2759"/>
<sequence length="241" mass="26251">MVTATSTSSCVAAPPLTTLFTQPNECTSLFTSLNTTNTFYESGQLETWSYYQSNTADARFSSCNPPGWDINNFTFSPAVCPSGWIYYFVTLTPAGRDERTYTQEHCCASGFTYEKYGQPNLPLKRCESKPTRLALSPGNDALVTADVTTVVTMHRPFVAQWHESETKTLPFSLPSMASGGASLHTWTPGSKAEPIGGGGKSETDANRGLFTTITALIIVGSILGFFLMIWLLWCAKNAMGE</sequence>
<proteinExistence type="predicted"/>
<keyword evidence="3" id="KW-1185">Reference proteome</keyword>
<name>A0A167E5X1_9HYPO</name>
<evidence type="ECO:0000313" key="2">
    <source>
        <dbReference type="EMBL" id="OAA43362.1"/>
    </source>
</evidence>
<evidence type="ECO:0000313" key="3">
    <source>
        <dbReference type="Proteomes" id="UP000076863"/>
    </source>
</evidence>
<comment type="caution">
    <text evidence="2">The sequence shown here is derived from an EMBL/GenBank/DDBJ whole genome shotgun (WGS) entry which is preliminary data.</text>
</comment>
<gene>
    <name evidence="2" type="ORF">BBO_04505</name>
</gene>
<keyword evidence="1" id="KW-0812">Transmembrane</keyword>
<dbReference type="Proteomes" id="UP000076863">
    <property type="component" value="Unassembled WGS sequence"/>
</dbReference>
<evidence type="ECO:0000256" key="1">
    <source>
        <dbReference type="SAM" id="Phobius"/>
    </source>
</evidence>
<organism evidence="2 3">
    <name type="scientific">Beauveria brongniartii RCEF 3172</name>
    <dbReference type="NCBI Taxonomy" id="1081107"/>
    <lineage>
        <taxon>Eukaryota</taxon>
        <taxon>Fungi</taxon>
        <taxon>Dikarya</taxon>
        <taxon>Ascomycota</taxon>
        <taxon>Pezizomycotina</taxon>
        <taxon>Sordariomycetes</taxon>
        <taxon>Hypocreomycetidae</taxon>
        <taxon>Hypocreales</taxon>
        <taxon>Cordycipitaceae</taxon>
        <taxon>Beauveria</taxon>
        <taxon>Beauveria brongniartii</taxon>
    </lineage>
</organism>
<protein>
    <submittedName>
        <fullName evidence="2">Uncharacterized protein</fullName>
    </submittedName>
</protein>